<name>A0ABP0H8W6_9DINO</name>
<dbReference type="EMBL" id="CAXAMN010000002">
    <property type="protein sequence ID" value="CAK8985654.1"/>
    <property type="molecule type" value="Genomic_DNA"/>
</dbReference>
<sequence length="659" mass="73991">MWLLLQAPLVAKELKKERDGIQSLTDSMKVMEADMEKKAQEHKEERQRLLKEHGISGVDDIEDAHKLPHMLNMNPDKSLEGCLKIFLREGETLIGADRTKCQVFLHGLDVAGEVCVICNEANEELEVRPCPGGLVRVNGRHVEKNGHLLQSGDRLAIGRAHIFKVVIPASASEENEKEEDFEEALNELQKNSKVDRGINAAVTMVQREYGTEQANFLLEKAKRANEVVGDANALLKSIPQAWNKEVSHYELAVLFEAHGPEVCVIARPKAGARTVMQGTPQAPGISLGIWEARRFEDRFDSMLEAQELIMERKSFRASSRDFLGTVQDAVKPGDWELHVWSEVPLDCLRQLKKADEARKKELDEQKKDFNIWHWFTGKKEERKEEHEEKKDDKCEEGQQNVWLRTFTQLIGLSNKSEREEDQTAKSKAAPPKVQARKQEASRSSSAARPRRTLLPGHLQVPEMSPKRSSSTSSMGRASVASANPPSPTGKWVPPEDLLAEKFGGDIHVDPGRLEAGSIRRASKTGIETVAQDLLVPVEDGRQTVQIEVKELFGDKLGVRLRMENLVVSNFDVPEAADVGWRFGDEIVAVNGKAVASREDFRHVLAEARQRLPIVFTVKRQIRVDVGRRTISGHKEAGKEKGRKKRATSTSVPYRIMDTE</sequence>
<dbReference type="PROSITE" id="PS50889">
    <property type="entry name" value="S4"/>
    <property type="match status" value="1"/>
</dbReference>
<keyword evidence="9" id="KW-1185">Reference proteome</keyword>
<feature type="region of interest" description="Disordered" evidence="6">
    <location>
        <begin position="413"/>
        <end position="495"/>
    </location>
</feature>
<feature type="region of interest" description="Disordered" evidence="6">
    <location>
        <begin position="632"/>
        <end position="659"/>
    </location>
</feature>
<dbReference type="InterPro" id="IPR008984">
    <property type="entry name" value="SMAD_FHA_dom_sf"/>
</dbReference>
<keyword evidence="1" id="KW-0547">Nucleotide-binding</keyword>
<gene>
    <name evidence="8" type="ORF">CCMP2556_LOCUS212</name>
</gene>
<comment type="caution">
    <text evidence="8">The sequence shown here is derived from an EMBL/GenBank/DDBJ whole genome shotgun (WGS) entry which is preliminary data.</text>
</comment>
<evidence type="ECO:0000256" key="2">
    <source>
        <dbReference type="ARBA" id="ARBA00022840"/>
    </source>
</evidence>
<protein>
    <recommendedName>
        <fullName evidence="7">PDZ domain-containing protein</fullName>
    </recommendedName>
</protein>
<organism evidence="8 9">
    <name type="scientific">Durusdinium trenchii</name>
    <dbReference type="NCBI Taxonomy" id="1381693"/>
    <lineage>
        <taxon>Eukaryota</taxon>
        <taxon>Sar</taxon>
        <taxon>Alveolata</taxon>
        <taxon>Dinophyceae</taxon>
        <taxon>Suessiales</taxon>
        <taxon>Symbiodiniaceae</taxon>
        <taxon>Durusdinium</taxon>
    </lineage>
</organism>
<keyword evidence="3" id="KW-0505">Motor protein</keyword>
<evidence type="ECO:0000256" key="5">
    <source>
        <dbReference type="SAM" id="Coils"/>
    </source>
</evidence>
<evidence type="ECO:0000313" key="8">
    <source>
        <dbReference type="EMBL" id="CAK8985654.1"/>
    </source>
</evidence>
<keyword evidence="2" id="KW-0067">ATP-binding</keyword>
<accession>A0ABP0H8W6</accession>
<feature type="domain" description="PDZ" evidence="7">
    <location>
        <begin position="545"/>
        <end position="619"/>
    </location>
</feature>
<evidence type="ECO:0000259" key="7">
    <source>
        <dbReference type="PROSITE" id="PS50106"/>
    </source>
</evidence>
<dbReference type="InterPro" id="IPR001478">
    <property type="entry name" value="PDZ"/>
</dbReference>
<dbReference type="Proteomes" id="UP001642484">
    <property type="component" value="Unassembled WGS sequence"/>
</dbReference>
<dbReference type="InterPro" id="IPR036034">
    <property type="entry name" value="PDZ_sf"/>
</dbReference>
<evidence type="ECO:0000256" key="3">
    <source>
        <dbReference type="ARBA" id="ARBA00023175"/>
    </source>
</evidence>
<dbReference type="PANTHER" id="PTHR47117">
    <property type="entry name" value="STAR-RELATED LIPID TRANSFER PROTEIN 9"/>
    <property type="match status" value="1"/>
</dbReference>
<dbReference type="SUPFAM" id="SSF49879">
    <property type="entry name" value="SMAD/FHA domain"/>
    <property type="match status" value="1"/>
</dbReference>
<dbReference type="Gene3D" id="2.60.200.20">
    <property type="match status" value="1"/>
</dbReference>
<dbReference type="SUPFAM" id="SSF50156">
    <property type="entry name" value="PDZ domain-like"/>
    <property type="match status" value="1"/>
</dbReference>
<proteinExistence type="predicted"/>
<reference evidence="8 9" key="1">
    <citation type="submission" date="2024-02" db="EMBL/GenBank/DDBJ databases">
        <authorList>
            <person name="Chen Y."/>
            <person name="Shah S."/>
            <person name="Dougan E. K."/>
            <person name="Thang M."/>
            <person name="Chan C."/>
        </authorList>
    </citation>
    <scope>NUCLEOTIDE SEQUENCE [LARGE SCALE GENOMIC DNA]</scope>
</reference>
<evidence type="ECO:0000256" key="4">
    <source>
        <dbReference type="PROSITE-ProRule" id="PRU00182"/>
    </source>
</evidence>
<dbReference type="Gene3D" id="2.30.42.10">
    <property type="match status" value="1"/>
</dbReference>
<keyword evidence="5" id="KW-0175">Coiled coil</keyword>
<evidence type="ECO:0000256" key="6">
    <source>
        <dbReference type="SAM" id="MobiDB-lite"/>
    </source>
</evidence>
<feature type="coiled-coil region" evidence="5">
    <location>
        <begin position="21"/>
        <end position="52"/>
    </location>
</feature>
<evidence type="ECO:0000256" key="1">
    <source>
        <dbReference type="ARBA" id="ARBA00022741"/>
    </source>
</evidence>
<dbReference type="PROSITE" id="PS50106">
    <property type="entry name" value="PDZ"/>
    <property type="match status" value="1"/>
</dbReference>
<evidence type="ECO:0000313" key="9">
    <source>
        <dbReference type="Proteomes" id="UP001642484"/>
    </source>
</evidence>
<feature type="compositionally biased region" description="Low complexity" evidence="6">
    <location>
        <begin position="466"/>
        <end position="481"/>
    </location>
</feature>
<keyword evidence="4" id="KW-0694">RNA-binding</keyword>
<feature type="compositionally biased region" description="Basic and acidic residues" evidence="6">
    <location>
        <begin position="415"/>
        <end position="424"/>
    </location>
</feature>